<dbReference type="PANTHER" id="PTHR23513">
    <property type="entry name" value="INTEGRAL MEMBRANE EFFLUX PROTEIN-RELATED"/>
    <property type="match status" value="1"/>
</dbReference>
<feature type="transmembrane region" description="Helical" evidence="7">
    <location>
        <begin position="272"/>
        <end position="291"/>
    </location>
</feature>
<evidence type="ECO:0000256" key="7">
    <source>
        <dbReference type="SAM" id="Phobius"/>
    </source>
</evidence>
<feature type="transmembrane region" description="Helical" evidence="7">
    <location>
        <begin position="325"/>
        <end position="348"/>
    </location>
</feature>
<proteinExistence type="predicted"/>
<feature type="transmembrane region" description="Helical" evidence="7">
    <location>
        <begin position="392"/>
        <end position="410"/>
    </location>
</feature>
<organism evidence="9 10">
    <name type="scientific">Leeia speluncae</name>
    <dbReference type="NCBI Taxonomy" id="2884804"/>
    <lineage>
        <taxon>Bacteria</taxon>
        <taxon>Pseudomonadati</taxon>
        <taxon>Pseudomonadota</taxon>
        <taxon>Betaproteobacteria</taxon>
        <taxon>Neisseriales</taxon>
        <taxon>Leeiaceae</taxon>
        <taxon>Leeia</taxon>
    </lineage>
</organism>
<dbReference type="InterPro" id="IPR010290">
    <property type="entry name" value="TM_effector"/>
</dbReference>
<feature type="transmembrane region" description="Helical" evidence="7">
    <location>
        <begin position="31"/>
        <end position="55"/>
    </location>
</feature>
<feature type="transmembrane region" description="Helical" evidence="7">
    <location>
        <begin position="360"/>
        <end position="386"/>
    </location>
</feature>
<evidence type="ECO:0000256" key="5">
    <source>
        <dbReference type="ARBA" id="ARBA00022989"/>
    </source>
</evidence>
<dbReference type="EMBL" id="JAJBZT010000010">
    <property type="protein sequence ID" value="MCB6184940.1"/>
    <property type="molecule type" value="Genomic_DNA"/>
</dbReference>
<dbReference type="SUPFAM" id="SSF103473">
    <property type="entry name" value="MFS general substrate transporter"/>
    <property type="match status" value="1"/>
</dbReference>
<dbReference type="Pfam" id="PF05977">
    <property type="entry name" value="MFS_3"/>
    <property type="match status" value="1"/>
</dbReference>
<feature type="domain" description="Major facilitator superfamily (MFS) profile" evidence="8">
    <location>
        <begin position="28"/>
        <end position="413"/>
    </location>
</feature>
<evidence type="ECO:0000256" key="1">
    <source>
        <dbReference type="ARBA" id="ARBA00004651"/>
    </source>
</evidence>
<keyword evidence="5 7" id="KW-1133">Transmembrane helix</keyword>
<evidence type="ECO:0000256" key="4">
    <source>
        <dbReference type="ARBA" id="ARBA00022692"/>
    </source>
</evidence>
<keyword evidence="2" id="KW-0813">Transport</keyword>
<comment type="subcellular location">
    <subcellularLocation>
        <location evidence="1">Cell membrane</location>
        <topology evidence="1">Multi-pass membrane protein</topology>
    </subcellularLocation>
</comment>
<name>A0ABS8D9P8_9NEIS</name>
<evidence type="ECO:0000259" key="8">
    <source>
        <dbReference type="PROSITE" id="PS50850"/>
    </source>
</evidence>
<accession>A0ABS8D9P8</accession>
<sequence length="420" mass="45635">MATSKKVNDVMVSFFRQSSAFRALKHRNYRLYFIGQAISILGTWVQQVALSWLVYRLTGSATLLGLTAFLAQAPQLIIGPISGPWLDKHNRQRMLMTTQALLMLQAILLGVLSYGNLLETWHLIVLATMMGVFTSVDVPLRQSLLSQIVSNKEDVPNAIALNAALFNSARFLGPPIAGVLLTLTSETICFFINAASFLALILLAAKMQIAPTPKLRQSFGNALSEGMQYIFQHHKVKTLLFVVAILNITASAYVVLMPAFTREIYHGDAQLLGGLLGAAGAGALTSSIWLASRTNHQAILKIVLFGIWLTASALLIFSLTHYLPIALLSICAVGFGIALTNVASNSYIQLAVTDQLRGRVLSVYTAIRFGFDALGGLIAGAVASQIGVNHTLTVNAIILLFAACWYFVIYRTRLKPTTAH</sequence>
<dbReference type="InterPro" id="IPR020846">
    <property type="entry name" value="MFS_dom"/>
</dbReference>
<gene>
    <name evidence="9" type="ORF">LIN78_15435</name>
</gene>
<dbReference type="Gene3D" id="1.20.1250.20">
    <property type="entry name" value="MFS general substrate transporter like domains"/>
    <property type="match status" value="1"/>
</dbReference>
<evidence type="ECO:0000313" key="9">
    <source>
        <dbReference type="EMBL" id="MCB6184940.1"/>
    </source>
</evidence>
<dbReference type="InterPro" id="IPR036259">
    <property type="entry name" value="MFS_trans_sf"/>
</dbReference>
<evidence type="ECO:0000256" key="3">
    <source>
        <dbReference type="ARBA" id="ARBA00022475"/>
    </source>
</evidence>
<dbReference type="RefSeq" id="WP_227181758.1">
    <property type="nucleotide sequence ID" value="NZ_JAJBZT010000010.1"/>
</dbReference>
<evidence type="ECO:0000256" key="2">
    <source>
        <dbReference type="ARBA" id="ARBA00022448"/>
    </source>
</evidence>
<keyword evidence="6 7" id="KW-0472">Membrane</keyword>
<comment type="caution">
    <text evidence="9">The sequence shown here is derived from an EMBL/GenBank/DDBJ whole genome shotgun (WGS) entry which is preliminary data.</text>
</comment>
<keyword evidence="10" id="KW-1185">Reference proteome</keyword>
<dbReference type="Proteomes" id="UP001165395">
    <property type="component" value="Unassembled WGS sequence"/>
</dbReference>
<dbReference type="CDD" id="cd06173">
    <property type="entry name" value="MFS_MefA_like"/>
    <property type="match status" value="1"/>
</dbReference>
<evidence type="ECO:0000313" key="10">
    <source>
        <dbReference type="Proteomes" id="UP001165395"/>
    </source>
</evidence>
<dbReference type="PROSITE" id="PS50850">
    <property type="entry name" value="MFS"/>
    <property type="match status" value="1"/>
</dbReference>
<keyword evidence="3" id="KW-1003">Cell membrane</keyword>
<evidence type="ECO:0000256" key="6">
    <source>
        <dbReference type="ARBA" id="ARBA00023136"/>
    </source>
</evidence>
<dbReference type="PANTHER" id="PTHR23513:SF11">
    <property type="entry name" value="STAPHYLOFERRIN A TRANSPORTER"/>
    <property type="match status" value="1"/>
</dbReference>
<reference evidence="9" key="1">
    <citation type="submission" date="2021-10" db="EMBL/GenBank/DDBJ databases">
        <title>The complete genome sequence of Leeia sp. TBRC 13508.</title>
        <authorList>
            <person name="Charoenyingcharoen P."/>
            <person name="Yukphan P."/>
        </authorList>
    </citation>
    <scope>NUCLEOTIDE SEQUENCE</scope>
    <source>
        <strain evidence="9">TBRC 13508</strain>
    </source>
</reference>
<feature type="transmembrane region" description="Helical" evidence="7">
    <location>
        <begin position="187"/>
        <end position="205"/>
    </location>
</feature>
<feature type="transmembrane region" description="Helical" evidence="7">
    <location>
        <begin position="239"/>
        <end position="260"/>
    </location>
</feature>
<protein>
    <submittedName>
        <fullName evidence="9">MFS transporter</fullName>
    </submittedName>
</protein>
<feature type="transmembrane region" description="Helical" evidence="7">
    <location>
        <begin position="298"/>
        <end position="319"/>
    </location>
</feature>
<feature type="transmembrane region" description="Helical" evidence="7">
    <location>
        <begin position="61"/>
        <end position="82"/>
    </location>
</feature>
<keyword evidence="4 7" id="KW-0812">Transmembrane</keyword>